<evidence type="ECO:0000313" key="6">
    <source>
        <dbReference type="EMBL" id="KKO97819.1"/>
    </source>
</evidence>
<evidence type="ECO:0000256" key="3">
    <source>
        <dbReference type="ARBA" id="ARBA00023315"/>
    </source>
</evidence>
<evidence type="ECO:0000313" key="7">
    <source>
        <dbReference type="Proteomes" id="UP000034112"/>
    </source>
</evidence>
<dbReference type="GO" id="GO:0004312">
    <property type="term" value="F:fatty acid synthase activity"/>
    <property type="evidence" value="ECO:0007669"/>
    <property type="project" value="TreeGrafter"/>
</dbReference>
<evidence type="ECO:0000259" key="4">
    <source>
        <dbReference type="Pfam" id="PF00109"/>
    </source>
</evidence>
<organism evidence="6 7">
    <name type="scientific">Trichoderma harzianum</name>
    <name type="common">Hypocrea lixii</name>
    <dbReference type="NCBI Taxonomy" id="5544"/>
    <lineage>
        <taxon>Eukaryota</taxon>
        <taxon>Fungi</taxon>
        <taxon>Dikarya</taxon>
        <taxon>Ascomycota</taxon>
        <taxon>Pezizomycotina</taxon>
        <taxon>Sordariomycetes</taxon>
        <taxon>Hypocreomycetidae</taxon>
        <taxon>Hypocreales</taxon>
        <taxon>Hypocreaceae</taxon>
        <taxon>Trichoderma</taxon>
    </lineage>
</organism>
<dbReference type="PANTHER" id="PTHR43775">
    <property type="entry name" value="FATTY ACID SYNTHASE"/>
    <property type="match status" value="1"/>
</dbReference>
<feature type="domain" description="Starter acyltransferase (SAT)" evidence="5">
    <location>
        <begin position="39"/>
        <end position="158"/>
    </location>
</feature>
<reference evidence="7" key="1">
    <citation type="journal article" date="2015" name="Genome Announc.">
        <title>Draft whole-genome sequence of the biocontrol agent Trichoderma harzianum T6776.</title>
        <authorList>
            <person name="Baroncelli R."/>
            <person name="Piaggeschi G."/>
            <person name="Fiorini L."/>
            <person name="Bertolini E."/>
            <person name="Zapparata A."/>
            <person name="Pe M.E."/>
            <person name="Sarrocco S."/>
            <person name="Vannacci G."/>
        </authorList>
    </citation>
    <scope>NUCLEOTIDE SEQUENCE [LARGE SCALE GENOMIC DNA]</scope>
    <source>
        <strain evidence="7">T6776</strain>
    </source>
</reference>
<dbReference type="GO" id="GO:0044550">
    <property type="term" value="P:secondary metabolite biosynthetic process"/>
    <property type="evidence" value="ECO:0007669"/>
    <property type="project" value="TreeGrafter"/>
</dbReference>
<dbReference type="Pfam" id="PF00109">
    <property type="entry name" value="ketoacyl-synt"/>
    <property type="match status" value="1"/>
</dbReference>
<accession>A0A0F9WZF8</accession>
<evidence type="ECO:0000256" key="2">
    <source>
        <dbReference type="ARBA" id="ARBA00022553"/>
    </source>
</evidence>
<dbReference type="SUPFAM" id="SSF53901">
    <property type="entry name" value="Thiolase-like"/>
    <property type="match status" value="1"/>
</dbReference>
<dbReference type="Pfam" id="PF16073">
    <property type="entry name" value="SAT"/>
    <property type="match status" value="1"/>
</dbReference>
<evidence type="ECO:0000256" key="1">
    <source>
        <dbReference type="ARBA" id="ARBA00022450"/>
    </source>
</evidence>
<dbReference type="InterPro" id="IPR032088">
    <property type="entry name" value="SAT"/>
</dbReference>
<protein>
    <recommendedName>
        <fullName evidence="8">Beta-ketoacyl synthase N-terminal domain-containing protein</fullName>
    </recommendedName>
</protein>
<sequence length="286" mass="31242">MLGGSQLYLPLIHRHRPFIAELISVDFNIVAGSYPLPNILLSPLVVVSQLVDYVAFLKASEPNLTETLKLPIPSNTGAETSGLCTGLLSAFAVASAGSVAHLQQYGAASVRLAMLSGALVDAENALREPGKQSTSFSVSWTAASSADVDAALQKYAESPDSQVLCFGSERCLPPTIARKLDARLVHVEDTNLSGDSDDRIAVIGMSCQVPNAEDLESFWDILLSVESQHTEVPPERFSMNSVFRDVDPKRKWYGNWIRDHDAFDHKFFKKSPREMGSTDPQHRVTL</sequence>
<dbReference type="OrthoDB" id="329835at2759"/>
<dbReference type="Gene3D" id="3.40.47.10">
    <property type="match status" value="1"/>
</dbReference>
<proteinExistence type="predicted"/>
<dbReference type="PANTHER" id="PTHR43775:SF14">
    <property type="entry name" value="ITERATIVE POLYKETIDE SYNTHASE AFOE-RELATED"/>
    <property type="match status" value="1"/>
</dbReference>
<dbReference type="InterPro" id="IPR016039">
    <property type="entry name" value="Thiolase-like"/>
</dbReference>
<name>A0A0F9WZF8_TRIHA</name>
<dbReference type="EMBL" id="JOKZ01000499">
    <property type="protein sequence ID" value="KKO97819.1"/>
    <property type="molecule type" value="Genomic_DNA"/>
</dbReference>
<comment type="caution">
    <text evidence="6">The sequence shown here is derived from an EMBL/GenBank/DDBJ whole genome shotgun (WGS) entry which is preliminary data.</text>
</comment>
<dbReference type="InterPro" id="IPR014030">
    <property type="entry name" value="Ketoacyl_synth_N"/>
</dbReference>
<evidence type="ECO:0008006" key="8">
    <source>
        <dbReference type="Google" id="ProtNLM"/>
    </source>
</evidence>
<dbReference type="InterPro" id="IPR001227">
    <property type="entry name" value="Ac_transferase_dom_sf"/>
</dbReference>
<dbReference type="InterPro" id="IPR050091">
    <property type="entry name" value="PKS_NRPS_Biosynth_Enz"/>
</dbReference>
<keyword evidence="1" id="KW-0596">Phosphopantetheine</keyword>
<feature type="domain" description="Beta-ketoacyl synthase-like N-terminal" evidence="4">
    <location>
        <begin position="198"/>
        <end position="286"/>
    </location>
</feature>
<dbReference type="Proteomes" id="UP000034112">
    <property type="component" value="Unassembled WGS sequence"/>
</dbReference>
<dbReference type="Gene3D" id="3.40.366.10">
    <property type="entry name" value="Malonyl-Coenzyme A Acyl Carrier Protein, domain 2"/>
    <property type="match status" value="1"/>
</dbReference>
<keyword evidence="3" id="KW-0012">Acyltransferase</keyword>
<evidence type="ECO:0000259" key="5">
    <source>
        <dbReference type="Pfam" id="PF16073"/>
    </source>
</evidence>
<gene>
    <name evidence="6" type="ORF">THAR02_10073</name>
</gene>
<dbReference type="GO" id="GO:0006633">
    <property type="term" value="P:fatty acid biosynthetic process"/>
    <property type="evidence" value="ECO:0007669"/>
    <property type="project" value="TreeGrafter"/>
</dbReference>
<keyword evidence="2" id="KW-0597">Phosphoprotein</keyword>
<dbReference type="AlphaFoldDB" id="A0A0F9WZF8"/>
<keyword evidence="3" id="KW-0808">Transferase</keyword>